<dbReference type="InterPro" id="IPR000719">
    <property type="entry name" value="Prot_kinase_dom"/>
</dbReference>
<dbReference type="AlphaFoldDB" id="A0A5B7IC93"/>
<protein>
    <submittedName>
        <fullName evidence="3">Serine/threonine-protein kinase grp</fullName>
    </submittedName>
</protein>
<keyword evidence="1" id="KW-1133">Transmembrane helix</keyword>
<accession>A0A5B7IC93</accession>
<dbReference type="GO" id="GO:0004672">
    <property type="term" value="F:protein kinase activity"/>
    <property type="evidence" value="ECO:0007669"/>
    <property type="project" value="InterPro"/>
</dbReference>
<evidence type="ECO:0000259" key="2">
    <source>
        <dbReference type="PROSITE" id="PS50011"/>
    </source>
</evidence>
<dbReference type="Gene3D" id="1.10.510.10">
    <property type="entry name" value="Transferase(Phosphotransferase) domain 1"/>
    <property type="match status" value="1"/>
</dbReference>
<dbReference type="Proteomes" id="UP000324222">
    <property type="component" value="Unassembled WGS sequence"/>
</dbReference>
<keyword evidence="4" id="KW-1185">Reference proteome</keyword>
<keyword evidence="1" id="KW-0812">Transmembrane</keyword>
<reference evidence="3 4" key="1">
    <citation type="submission" date="2019-05" db="EMBL/GenBank/DDBJ databases">
        <title>Another draft genome of Portunus trituberculatus and its Hox gene families provides insights of decapod evolution.</title>
        <authorList>
            <person name="Jeong J.-H."/>
            <person name="Song I."/>
            <person name="Kim S."/>
            <person name="Choi T."/>
            <person name="Kim D."/>
            <person name="Ryu S."/>
            <person name="Kim W."/>
        </authorList>
    </citation>
    <scope>NUCLEOTIDE SEQUENCE [LARGE SCALE GENOMIC DNA]</scope>
    <source>
        <tissue evidence="3">Muscle</tissue>
    </source>
</reference>
<dbReference type="SUPFAM" id="SSF56112">
    <property type="entry name" value="Protein kinase-like (PK-like)"/>
    <property type="match status" value="1"/>
</dbReference>
<sequence length="40" mass="4295">MAPEVLLRPYSAEPADIWSCGIVLVALLAGGELTLRIELN</sequence>
<dbReference type="GO" id="GO:0005524">
    <property type="term" value="F:ATP binding"/>
    <property type="evidence" value="ECO:0007669"/>
    <property type="project" value="InterPro"/>
</dbReference>
<organism evidence="3 4">
    <name type="scientific">Portunus trituberculatus</name>
    <name type="common">Swimming crab</name>
    <name type="synonym">Neptunus trituberculatus</name>
    <dbReference type="NCBI Taxonomy" id="210409"/>
    <lineage>
        <taxon>Eukaryota</taxon>
        <taxon>Metazoa</taxon>
        <taxon>Ecdysozoa</taxon>
        <taxon>Arthropoda</taxon>
        <taxon>Crustacea</taxon>
        <taxon>Multicrustacea</taxon>
        <taxon>Malacostraca</taxon>
        <taxon>Eumalacostraca</taxon>
        <taxon>Eucarida</taxon>
        <taxon>Decapoda</taxon>
        <taxon>Pleocyemata</taxon>
        <taxon>Brachyura</taxon>
        <taxon>Eubrachyura</taxon>
        <taxon>Portunoidea</taxon>
        <taxon>Portunidae</taxon>
        <taxon>Portuninae</taxon>
        <taxon>Portunus</taxon>
    </lineage>
</organism>
<keyword evidence="1" id="KW-0472">Membrane</keyword>
<dbReference type="PROSITE" id="PS50011">
    <property type="entry name" value="PROTEIN_KINASE_DOM"/>
    <property type="match status" value="1"/>
</dbReference>
<evidence type="ECO:0000313" key="3">
    <source>
        <dbReference type="EMBL" id="MPC79499.1"/>
    </source>
</evidence>
<dbReference type="EMBL" id="VSRR010051299">
    <property type="protein sequence ID" value="MPC79499.1"/>
    <property type="molecule type" value="Genomic_DNA"/>
</dbReference>
<dbReference type="InterPro" id="IPR011009">
    <property type="entry name" value="Kinase-like_dom_sf"/>
</dbReference>
<comment type="caution">
    <text evidence="3">The sequence shown here is derived from an EMBL/GenBank/DDBJ whole genome shotgun (WGS) entry which is preliminary data.</text>
</comment>
<evidence type="ECO:0000256" key="1">
    <source>
        <dbReference type="SAM" id="Phobius"/>
    </source>
</evidence>
<feature type="transmembrane region" description="Helical" evidence="1">
    <location>
        <begin position="15"/>
        <end position="35"/>
    </location>
</feature>
<feature type="domain" description="Protein kinase" evidence="2">
    <location>
        <begin position="1"/>
        <end position="40"/>
    </location>
</feature>
<proteinExistence type="predicted"/>
<keyword evidence="3" id="KW-0808">Transferase</keyword>
<name>A0A5B7IC93_PORTR</name>
<keyword evidence="3" id="KW-0418">Kinase</keyword>
<gene>
    <name evidence="3" type="primary">grp_1</name>
    <name evidence="3" type="ORF">E2C01_074027</name>
</gene>
<evidence type="ECO:0000313" key="4">
    <source>
        <dbReference type="Proteomes" id="UP000324222"/>
    </source>
</evidence>